<evidence type="ECO:0000313" key="1">
    <source>
        <dbReference type="EMBL" id="KAJ3600599.1"/>
    </source>
</evidence>
<dbReference type="AlphaFoldDB" id="A0A9Q0E5W0"/>
<comment type="caution">
    <text evidence="1">The sequence shown here is derived from an EMBL/GenBank/DDBJ whole genome shotgun (WGS) entry which is preliminary data.</text>
</comment>
<protein>
    <submittedName>
        <fullName evidence="1">Uncharacterized protein</fullName>
    </submittedName>
</protein>
<proteinExistence type="predicted"/>
<dbReference type="EMBL" id="JANIIK010000047">
    <property type="protein sequence ID" value="KAJ3600599.1"/>
    <property type="molecule type" value="Genomic_DNA"/>
</dbReference>
<name>A0A9Q0E5W0_9TELE</name>
<dbReference type="Proteomes" id="UP001148018">
    <property type="component" value="Unassembled WGS sequence"/>
</dbReference>
<dbReference type="OrthoDB" id="8865791at2759"/>
<evidence type="ECO:0000313" key="2">
    <source>
        <dbReference type="Proteomes" id="UP001148018"/>
    </source>
</evidence>
<accession>A0A9Q0E5W0</accession>
<dbReference type="PANTHER" id="PTHR45913">
    <property type="entry name" value="EPM2A-INTERACTING PROTEIN 1"/>
    <property type="match status" value="1"/>
</dbReference>
<keyword evidence="2" id="KW-1185">Reference proteome</keyword>
<organism evidence="1 2">
    <name type="scientific">Muraenolepis orangiensis</name>
    <name type="common">Patagonian moray cod</name>
    <dbReference type="NCBI Taxonomy" id="630683"/>
    <lineage>
        <taxon>Eukaryota</taxon>
        <taxon>Metazoa</taxon>
        <taxon>Chordata</taxon>
        <taxon>Craniata</taxon>
        <taxon>Vertebrata</taxon>
        <taxon>Euteleostomi</taxon>
        <taxon>Actinopterygii</taxon>
        <taxon>Neopterygii</taxon>
        <taxon>Teleostei</taxon>
        <taxon>Neoteleostei</taxon>
        <taxon>Acanthomorphata</taxon>
        <taxon>Zeiogadaria</taxon>
        <taxon>Gadariae</taxon>
        <taxon>Gadiformes</taxon>
        <taxon>Muraenolepidoidei</taxon>
        <taxon>Muraenolepididae</taxon>
        <taxon>Muraenolepis</taxon>
    </lineage>
</organism>
<dbReference type="PANTHER" id="PTHR45913:SF21">
    <property type="entry name" value="DUF4371 DOMAIN-CONTAINING PROTEIN"/>
    <property type="match status" value="1"/>
</dbReference>
<sequence length="184" mass="21071">MSEDVEEQLKRDISAYLTGLLNEPASELQGKDKNIINMISSVNTFKSKLKLLFSRLQRCDLRNFPHMQAELQRQSKDVKQLDNTRYEEQVQSILTEFESRFTDFSSIEPIASYLCFPFGGSIDVDEIVSKVNSLFDLDSSAVENEILTLSNDIDIKSSTTPGTSGQFWKMCFELDSTFWVHLFV</sequence>
<gene>
    <name evidence="1" type="ORF">NHX12_031579</name>
</gene>
<reference evidence="1" key="1">
    <citation type="submission" date="2022-07" db="EMBL/GenBank/DDBJ databases">
        <title>Chromosome-level genome of Muraenolepis orangiensis.</title>
        <authorList>
            <person name="Kim J."/>
        </authorList>
    </citation>
    <scope>NUCLEOTIDE SEQUENCE</scope>
    <source>
        <strain evidence="1">KU_S4_2022</strain>
        <tissue evidence="1">Muscle</tissue>
    </source>
</reference>